<dbReference type="PANTHER" id="PTHR22891">
    <property type="entry name" value="EUKARYOTIC TRANSLATION INITIATION FACTOR 2C"/>
    <property type="match status" value="1"/>
</dbReference>
<evidence type="ECO:0000259" key="1">
    <source>
        <dbReference type="Pfam" id="PF16486"/>
    </source>
</evidence>
<accession>A0A8E2DKK0</accession>
<protein>
    <recommendedName>
        <fullName evidence="1">Protein argonaute N-terminal domain-containing protein</fullName>
    </recommendedName>
</protein>
<proteinExistence type="predicted"/>
<sequence>MTLRPGYGALGLPIQLRANFFAVEVAKLPVIYDYDVAFEPKARARAERKRRVFALLEQHPQFAPFVGHIAHDHSQRLVSSKRLPQPLSVTVQHYEEGENGPRPNALTFTVTITLTNELDMAQMNSYVAGDPAAADVNLGPLISALNLVLEQHASRAGVRTSKNKYYFLTSQRFPPGLEMEAWKEFFVSVRPTSTAHACMRYEHNLQQGRG</sequence>
<dbReference type="Proteomes" id="UP000250043">
    <property type="component" value="Unassembled WGS sequence"/>
</dbReference>
<reference evidence="2 3" key="1">
    <citation type="submission" date="2016-07" db="EMBL/GenBank/DDBJ databases">
        <title>Draft genome of the white-rot fungus Obba rivulosa 3A-2.</title>
        <authorList>
            <consortium name="DOE Joint Genome Institute"/>
            <person name="Miettinen O."/>
            <person name="Riley R."/>
            <person name="Acob R."/>
            <person name="Barry K."/>
            <person name="Cullen D."/>
            <person name="De Vries R."/>
            <person name="Hainaut M."/>
            <person name="Hatakka A."/>
            <person name="Henrissat B."/>
            <person name="Hilden K."/>
            <person name="Kuo R."/>
            <person name="Labutti K."/>
            <person name="Lipzen A."/>
            <person name="Makela M.R."/>
            <person name="Sandor L."/>
            <person name="Spatafora J.W."/>
            <person name="Grigoriev I.V."/>
            <person name="Hibbett D.S."/>
        </authorList>
    </citation>
    <scope>NUCLEOTIDE SEQUENCE [LARGE SCALE GENOMIC DNA]</scope>
    <source>
        <strain evidence="2 3">3A-2</strain>
    </source>
</reference>
<evidence type="ECO:0000313" key="2">
    <source>
        <dbReference type="EMBL" id="OCH91555.1"/>
    </source>
</evidence>
<dbReference type="AlphaFoldDB" id="A0A8E2DKK0"/>
<dbReference type="InterPro" id="IPR032474">
    <property type="entry name" value="Argonaute_N"/>
</dbReference>
<dbReference type="OrthoDB" id="10252740at2759"/>
<feature type="domain" description="Protein argonaute N-terminal" evidence="1">
    <location>
        <begin position="13"/>
        <end position="149"/>
    </location>
</feature>
<keyword evidence="3" id="KW-1185">Reference proteome</keyword>
<organism evidence="2 3">
    <name type="scientific">Obba rivulosa</name>
    <dbReference type="NCBI Taxonomy" id="1052685"/>
    <lineage>
        <taxon>Eukaryota</taxon>
        <taxon>Fungi</taxon>
        <taxon>Dikarya</taxon>
        <taxon>Basidiomycota</taxon>
        <taxon>Agaricomycotina</taxon>
        <taxon>Agaricomycetes</taxon>
        <taxon>Polyporales</taxon>
        <taxon>Gelatoporiaceae</taxon>
        <taxon>Obba</taxon>
    </lineage>
</organism>
<gene>
    <name evidence="2" type="ORF">OBBRIDRAFT_886876</name>
</gene>
<dbReference type="EMBL" id="KV722383">
    <property type="protein sequence ID" value="OCH91555.1"/>
    <property type="molecule type" value="Genomic_DNA"/>
</dbReference>
<evidence type="ECO:0000313" key="3">
    <source>
        <dbReference type="Proteomes" id="UP000250043"/>
    </source>
</evidence>
<name>A0A8E2DKK0_9APHY</name>
<dbReference type="Pfam" id="PF16486">
    <property type="entry name" value="ArgoN"/>
    <property type="match status" value="1"/>
</dbReference>